<keyword evidence="3" id="KW-1185">Reference proteome</keyword>
<comment type="caution">
    <text evidence="2">The sequence shown here is derived from an EMBL/GenBank/DDBJ whole genome shotgun (WGS) entry which is preliminary data.</text>
</comment>
<organism evidence="2 3">
    <name type="scientific">Methylocystis echinoides</name>
    <dbReference type="NCBI Taxonomy" id="29468"/>
    <lineage>
        <taxon>Bacteria</taxon>
        <taxon>Pseudomonadati</taxon>
        <taxon>Pseudomonadota</taxon>
        <taxon>Alphaproteobacteria</taxon>
        <taxon>Hyphomicrobiales</taxon>
        <taxon>Methylocystaceae</taxon>
        <taxon>Methylocystis</taxon>
    </lineage>
</organism>
<sequence>MFDALLSRGLAPCLFGLAGVFATCATSDAADAPWRDASVDKATQVICDKATATPLPDADRPNAAEKAGLTACVSRNLYFGVKGPQDYVAARKCGWLEREKKPDADFAWELAGPAVLMMIYANGYGVDKNLPLSLRFACEAGGAPAEIEARTAHIIKLQQSPTGKTLEACAKDERAAATPYCHGVLDICDDLTSGAMGGVCASVASDIAEEKAAADFAGITRSWTPQQKAAFAGLGTKAQAYFDAHASREIDLSGTARGEFYIEARDALKSAFRADIVTFEQGKAPAQTPAAYSAADRKLNAAYAKALKQRFTGTINKDGIRETQRAWLPYRDAFVDFAAIRYPNIAADTVRTMLTKARTKLLEELANQE</sequence>
<proteinExistence type="predicted"/>
<dbReference type="Gene3D" id="1.20.1270.180">
    <property type="match status" value="1"/>
</dbReference>
<dbReference type="AlphaFoldDB" id="A0A9W6LR27"/>
<dbReference type="InterPro" id="IPR009739">
    <property type="entry name" value="LprI-like_N"/>
</dbReference>
<reference evidence="2" key="1">
    <citation type="journal article" date="2023" name="Int. J. Syst. Evol. Microbiol.">
        <title>Methylocystis iwaonis sp. nov., a type II methane-oxidizing bacterium from surface soil of a rice paddy field in Japan, and emended description of the genus Methylocystis (ex Whittenbury et al. 1970) Bowman et al. 1993.</title>
        <authorList>
            <person name="Kaise H."/>
            <person name="Sawadogo J.B."/>
            <person name="Alam M.S."/>
            <person name="Ueno C."/>
            <person name="Dianou D."/>
            <person name="Shinjo R."/>
            <person name="Asakawa S."/>
        </authorList>
    </citation>
    <scope>NUCLEOTIDE SEQUENCE</scope>
    <source>
        <strain evidence="2">LMG27198</strain>
    </source>
</reference>
<dbReference type="Pfam" id="PF07007">
    <property type="entry name" value="LprI"/>
    <property type="match status" value="1"/>
</dbReference>
<protein>
    <recommendedName>
        <fullName evidence="1">Lysozyme inhibitor LprI-like N-terminal domain-containing protein</fullName>
    </recommendedName>
</protein>
<evidence type="ECO:0000313" key="2">
    <source>
        <dbReference type="EMBL" id="GLI91839.1"/>
    </source>
</evidence>
<gene>
    <name evidence="2" type="ORF">LMG27198_08310</name>
</gene>
<dbReference type="RefSeq" id="WP_281800693.1">
    <property type="nucleotide sequence ID" value="NZ_BSEC01000001.1"/>
</dbReference>
<name>A0A9W6LR27_9HYPH</name>
<accession>A0A9W6LR27</accession>
<dbReference type="EMBL" id="BSEC01000001">
    <property type="protein sequence ID" value="GLI91839.1"/>
    <property type="molecule type" value="Genomic_DNA"/>
</dbReference>
<evidence type="ECO:0000259" key="1">
    <source>
        <dbReference type="Pfam" id="PF07007"/>
    </source>
</evidence>
<dbReference type="Proteomes" id="UP001144323">
    <property type="component" value="Unassembled WGS sequence"/>
</dbReference>
<feature type="domain" description="Lysozyme inhibitor LprI-like N-terminal" evidence="1">
    <location>
        <begin position="289"/>
        <end position="360"/>
    </location>
</feature>
<evidence type="ECO:0000313" key="3">
    <source>
        <dbReference type="Proteomes" id="UP001144323"/>
    </source>
</evidence>